<dbReference type="GO" id="GO:0004222">
    <property type="term" value="F:metalloendopeptidase activity"/>
    <property type="evidence" value="ECO:0007669"/>
    <property type="project" value="InterPro"/>
</dbReference>
<gene>
    <name evidence="8" type="ORF">GCM10011322_23640</name>
</gene>
<keyword evidence="4 6" id="KW-0862">Zinc</keyword>
<keyword evidence="1 6" id="KW-0645">Protease</keyword>
<accession>A0A917V4D6</accession>
<evidence type="ECO:0000256" key="5">
    <source>
        <dbReference type="ARBA" id="ARBA00023049"/>
    </source>
</evidence>
<reference evidence="8 9" key="1">
    <citation type="journal article" date="2014" name="Int. J. Syst. Evol. Microbiol.">
        <title>Complete genome sequence of Corynebacterium casei LMG S-19264T (=DSM 44701T), isolated from a smear-ripened cheese.</title>
        <authorList>
            <consortium name="US DOE Joint Genome Institute (JGI-PGF)"/>
            <person name="Walter F."/>
            <person name="Albersmeier A."/>
            <person name="Kalinowski J."/>
            <person name="Ruckert C."/>
        </authorList>
    </citation>
    <scope>NUCLEOTIDE SEQUENCE [LARGE SCALE GENOMIC DNA]</scope>
    <source>
        <strain evidence="8 9">CGMCC 1.9161</strain>
    </source>
</reference>
<dbReference type="PROSITE" id="PS51257">
    <property type="entry name" value="PROKAR_LIPOPROTEIN"/>
    <property type="match status" value="1"/>
</dbReference>
<organism evidence="8 9">
    <name type="scientific">Salinarimonas ramus</name>
    <dbReference type="NCBI Taxonomy" id="690164"/>
    <lineage>
        <taxon>Bacteria</taxon>
        <taxon>Pseudomonadati</taxon>
        <taxon>Pseudomonadota</taxon>
        <taxon>Alphaproteobacteria</taxon>
        <taxon>Hyphomicrobiales</taxon>
        <taxon>Salinarimonadaceae</taxon>
        <taxon>Salinarimonas</taxon>
    </lineage>
</organism>
<evidence type="ECO:0000313" key="9">
    <source>
        <dbReference type="Proteomes" id="UP000600449"/>
    </source>
</evidence>
<dbReference type="CDD" id="cd07331">
    <property type="entry name" value="M48C_Oma1_like"/>
    <property type="match status" value="1"/>
</dbReference>
<dbReference type="PANTHER" id="PTHR22726">
    <property type="entry name" value="METALLOENDOPEPTIDASE OMA1"/>
    <property type="match status" value="1"/>
</dbReference>
<evidence type="ECO:0000256" key="2">
    <source>
        <dbReference type="ARBA" id="ARBA00022723"/>
    </source>
</evidence>
<keyword evidence="9" id="KW-1185">Reference proteome</keyword>
<comment type="cofactor">
    <cofactor evidence="6">
        <name>Zn(2+)</name>
        <dbReference type="ChEBI" id="CHEBI:29105"/>
    </cofactor>
    <text evidence="6">Binds 1 zinc ion per subunit.</text>
</comment>
<dbReference type="AlphaFoldDB" id="A0A917V4D6"/>
<comment type="similarity">
    <text evidence="6">Belongs to the peptidase M48 family.</text>
</comment>
<feature type="domain" description="Peptidase M48" evidence="7">
    <location>
        <begin position="77"/>
        <end position="254"/>
    </location>
</feature>
<keyword evidence="2" id="KW-0479">Metal-binding</keyword>
<comment type="caution">
    <text evidence="8">The sequence shown here is derived from an EMBL/GenBank/DDBJ whole genome shotgun (WGS) entry which is preliminary data.</text>
</comment>
<proteinExistence type="inferred from homology"/>
<dbReference type="EMBL" id="BMMF01000006">
    <property type="protein sequence ID" value="GGK35937.1"/>
    <property type="molecule type" value="Genomic_DNA"/>
</dbReference>
<evidence type="ECO:0000313" key="8">
    <source>
        <dbReference type="EMBL" id="GGK35937.1"/>
    </source>
</evidence>
<keyword evidence="3 6" id="KW-0378">Hydrolase</keyword>
<protein>
    <submittedName>
        <fullName evidence="8">Zn-dependent protease</fullName>
    </submittedName>
</protein>
<dbReference type="GO" id="GO:0051603">
    <property type="term" value="P:proteolysis involved in protein catabolic process"/>
    <property type="evidence" value="ECO:0007669"/>
    <property type="project" value="TreeGrafter"/>
</dbReference>
<dbReference type="Gene3D" id="3.30.2010.10">
    <property type="entry name" value="Metalloproteases ('zincins'), catalytic domain"/>
    <property type="match status" value="1"/>
</dbReference>
<dbReference type="GO" id="GO:0016020">
    <property type="term" value="C:membrane"/>
    <property type="evidence" value="ECO:0007669"/>
    <property type="project" value="TreeGrafter"/>
</dbReference>
<evidence type="ECO:0000259" key="7">
    <source>
        <dbReference type="Pfam" id="PF01435"/>
    </source>
</evidence>
<dbReference type="Pfam" id="PF01435">
    <property type="entry name" value="Peptidase_M48"/>
    <property type="match status" value="1"/>
</dbReference>
<dbReference type="InterPro" id="IPR051156">
    <property type="entry name" value="Mito/Outer_Membr_Metalloprot"/>
</dbReference>
<dbReference type="GO" id="GO:0046872">
    <property type="term" value="F:metal ion binding"/>
    <property type="evidence" value="ECO:0007669"/>
    <property type="project" value="UniProtKB-KW"/>
</dbReference>
<sequence>MCRSCSRLSDLASPTRRRFVTGLACTAIAPSLSGCERAASFLVPSETIERLGLEAWSRLRAEMPATRDPALREAAGRVAERLLVAEGADPSAWEVEVFAAPGVNAFVLPGRKIGILEGLFPVAQSEGGLAAVVGHEIGHLAADHARERVAAQVAQQVGVRLVALALDIGDVAFAREIAAALGVGVEFGLARPYGRAQELEADRLGLFMMARAGYDPEEAVGLWQRMDAASAGGPPAILSTHPAPQDRIEAIRAMLPEARAATAGAR</sequence>
<evidence type="ECO:0000256" key="1">
    <source>
        <dbReference type="ARBA" id="ARBA00022670"/>
    </source>
</evidence>
<evidence type="ECO:0000256" key="3">
    <source>
        <dbReference type="ARBA" id="ARBA00022801"/>
    </source>
</evidence>
<evidence type="ECO:0000256" key="6">
    <source>
        <dbReference type="RuleBase" id="RU003983"/>
    </source>
</evidence>
<dbReference type="PANTHER" id="PTHR22726:SF24">
    <property type="entry name" value="M48 FAMILY METALLOPEPTIDASE"/>
    <property type="match status" value="1"/>
</dbReference>
<name>A0A917V4D6_9HYPH</name>
<keyword evidence="5 6" id="KW-0482">Metalloprotease</keyword>
<evidence type="ECO:0000256" key="4">
    <source>
        <dbReference type="ARBA" id="ARBA00022833"/>
    </source>
</evidence>
<dbReference type="Proteomes" id="UP000600449">
    <property type="component" value="Unassembled WGS sequence"/>
</dbReference>
<dbReference type="InterPro" id="IPR001915">
    <property type="entry name" value="Peptidase_M48"/>
</dbReference>